<organism evidence="2 3">
    <name type="scientific">Microlunatus kandeliicorticis</name>
    <dbReference type="NCBI Taxonomy" id="1759536"/>
    <lineage>
        <taxon>Bacteria</taxon>
        <taxon>Bacillati</taxon>
        <taxon>Actinomycetota</taxon>
        <taxon>Actinomycetes</taxon>
        <taxon>Propionibacteriales</taxon>
        <taxon>Propionibacteriaceae</taxon>
        <taxon>Microlunatus</taxon>
    </lineage>
</organism>
<gene>
    <name evidence="2" type="ORF">FHX74_000539</name>
</gene>
<name>A0A7W3P4M1_9ACTN</name>
<dbReference type="AlphaFoldDB" id="A0A7W3P4M1"/>
<evidence type="ECO:0000313" key="2">
    <source>
        <dbReference type="EMBL" id="MBA8792945.1"/>
    </source>
</evidence>
<dbReference type="Proteomes" id="UP000523079">
    <property type="component" value="Unassembled WGS sequence"/>
</dbReference>
<evidence type="ECO:0000313" key="3">
    <source>
        <dbReference type="Proteomes" id="UP000523079"/>
    </source>
</evidence>
<feature type="transmembrane region" description="Helical" evidence="1">
    <location>
        <begin position="199"/>
        <end position="216"/>
    </location>
</feature>
<evidence type="ECO:0008006" key="4">
    <source>
        <dbReference type="Google" id="ProtNLM"/>
    </source>
</evidence>
<feature type="transmembrane region" description="Helical" evidence="1">
    <location>
        <begin position="337"/>
        <end position="358"/>
    </location>
</feature>
<keyword evidence="3" id="KW-1185">Reference proteome</keyword>
<protein>
    <recommendedName>
        <fullName evidence="4">4-amino-4-deoxy-L-arabinose transferase</fullName>
    </recommendedName>
</protein>
<evidence type="ECO:0000256" key="1">
    <source>
        <dbReference type="SAM" id="Phobius"/>
    </source>
</evidence>
<keyword evidence="1" id="KW-1133">Transmembrane helix</keyword>
<accession>A0A7W3P4M1</accession>
<reference evidence="2 3" key="1">
    <citation type="submission" date="2020-07" db="EMBL/GenBank/DDBJ databases">
        <title>Sequencing the genomes of 1000 actinobacteria strains.</title>
        <authorList>
            <person name="Klenk H.-P."/>
        </authorList>
    </citation>
    <scope>NUCLEOTIDE SEQUENCE [LARGE SCALE GENOMIC DNA]</scope>
    <source>
        <strain evidence="2 3">DSM 100723</strain>
    </source>
</reference>
<feature type="transmembrane region" description="Helical" evidence="1">
    <location>
        <begin position="370"/>
        <end position="391"/>
    </location>
</feature>
<keyword evidence="1" id="KW-0472">Membrane</keyword>
<feature type="transmembrane region" description="Helical" evidence="1">
    <location>
        <begin position="223"/>
        <end position="243"/>
    </location>
</feature>
<comment type="caution">
    <text evidence="2">The sequence shown here is derived from an EMBL/GenBank/DDBJ whole genome shotgun (WGS) entry which is preliminary data.</text>
</comment>
<sequence>MSSPSVPLARPVLSGRSLRHHWETPVVLVVALLARLLPTLRGGGLFGYGNYDDGVYFAGAVGLVHGRLPYRDFLLLHPPGILLALSPFAALTWVISDADALATARVGWMLLGVLNCALVVRLLRRQGRFAAAVGGLAYAVFYPAVYSEHLTLLEAPANTVLLVALLLVPGLGEARAATARVSAARWLAVGAVLAWSPAFKIWGVVPLALVGGWLAISRGRRAAGWYAAGAGLGSVVLLGPFFVAAPTAMARLVVADQLGRSSAHWQLVSRVAALTGVGDVHAGALSTVVAGLAAVGWATLVLVALLDSRGRLFAVLHLGMGALLLATPVWFTHYAGFVAATAALVAGSAARTLAELVRSRLAASAPTRRLLGGAALALVALTAVPLAGVRFGTAFPAATLRPTVAGAPGCVTTDDPVNLVELDVLSRNLTRGCPLVVDLGGYSYDRHPAGPTIARRRNELWQATVRDYLAGGTRVVLSRFDQPSNHPFDPTTRRLVGSWPTAARSGHVVVRTVTVPAA</sequence>
<feature type="transmembrane region" description="Helical" evidence="1">
    <location>
        <begin position="73"/>
        <end position="96"/>
    </location>
</feature>
<feature type="transmembrane region" description="Helical" evidence="1">
    <location>
        <begin position="312"/>
        <end position="331"/>
    </location>
</feature>
<feature type="transmembrane region" description="Helical" evidence="1">
    <location>
        <begin position="284"/>
        <end position="305"/>
    </location>
</feature>
<feature type="transmembrane region" description="Helical" evidence="1">
    <location>
        <begin position="129"/>
        <end position="146"/>
    </location>
</feature>
<keyword evidence="1" id="KW-0812">Transmembrane</keyword>
<feature type="transmembrane region" description="Helical" evidence="1">
    <location>
        <begin position="102"/>
        <end position="122"/>
    </location>
</feature>
<dbReference type="EMBL" id="JACGWT010000001">
    <property type="protein sequence ID" value="MBA8792945.1"/>
    <property type="molecule type" value="Genomic_DNA"/>
</dbReference>
<proteinExistence type="predicted"/>